<dbReference type="AlphaFoldDB" id="A0A7C8IFH8"/>
<feature type="non-terminal residue" evidence="2">
    <location>
        <position position="87"/>
    </location>
</feature>
<dbReference type="OrthoDB" id="3782309at2759"/>
<accession>A0A7C8IFH8</accession>
<sequence length="87" mass="10296">MQDELDDDTENRDTSEWPTVVRAAADKGRAKLSKYYGRTGDERGFLFNCATVLDPSQKLTAYEDETWDNQDKHTYREEFLDYLDRYD</sequence>
<dbReference type="Proteomes" id="UP000481861">
    <property type="component" value="Unassembled WGS sequence"/>
</dbReference>
<feature type="compositionally biased region" description="Acidic residues" evidence="1">
    <location>
        <begin position="1"/>
        <end position="10"/>
    </location>
</feature>
<dbReference type="EMBL" id="JAADJZ010000003">
    <property type="protein sequence ID" value="KAF2876486.1"/>
    <property type="molecule type" value="Genomic_DNA"/>
</dbReference>
<gene>
    <name evidence="2" type="ORF">BDV95DRAFT_464366</name>
</gene>
<keyword evidence="3" id="KW-1185">Reference proteome</keyword>
<evidence type="ECO:0000313" key="3">
    <source>
        <dbReference type="Proteomes" id="UP000481861"/>
    </source>
</evidence>
<name>A0A7C8IFH8_9PLEO</name>
<evidence type="ECO:0000256" key="1">
    <source>
        <dbReference type="SAM" id="MobiDB-lite"/>
    </source>
</evidence>
<organism evidence="2 3">
    <name type="scientific">Massariosphaeria phaeospora</name>
    <dbReference type="NCBI Taxonomy" id="100035"/>
    <lineage>
        <taxon>Eukaryota</taxon>
        <taxon>Fungi</taxon>
        <taxon>Dikarya</taxon>
        <taxon>Ascomycota</taxon>
        <taxon>Pezizomycotina</taxon>
        <taxon>Dothideomycetes</taxon>
        <taxon>Pleosporomycetidae</taxon>
        <taxon>Pleosporales</taxon>
        <taxon>Pleosporales incertae sedis</taxon>
        <taxon>Massariosphaeria</taxon>
    </lineage>
</organism>
<proteinExistence type="predicted"/>
<reference evidence="2 3" key="1">
    <citation type="submission" date="2020-01" db="EMBL/GenBank/DDBJ databases">
        <authorList>
            <consortium name="DOE Joint Genome Institute"/>
            <person name="Haridas S."/>
            <person name="Albert R."/>
            <person name="Binder M."/>
            <person name="Bloem J."/>
            <person name="Labutti K."/>
            <person name="Salamov A."/>
            <person name="Andreopoulos B."/>
            <person name="Baker S.E."/>
            <person name="Barry K."/>
            <person name="Bills G."/>
            <person name="Bluhm B.H."/>
            <person name="Cannon C."/>
            <person name="Castanera R."/>
            <person name="Culley D.E."/>
            <person name="Daum C."/>
            <person name="Ezra D."/>
            <person name="Gonzalez J.B."/>
            <person name="Henrissat B."/>
            <person name="Kuo A."/>
            <person name="Liang C."/>
            <person name="Lipzen A."/>
            <person name="Lutzoni F."/>
            <person name="Magnuson J."/>
            <person name="Mondo S."/>
            <person name="Nolan M."/>
            <person name="Ohm R."/>
            <person name="Pangilinan J."/>
            <person name="Park H.-J.H."/>
            <person name="Ramirez L."/>
            <person name="Alfaro M."/>
            <person name="Sun H."/>
            <person name="Tritt A."/>
            <person name="Yoshinaga Y."/>
            <person name="Zwiers L.-H.L."/>
            <person name="Turgeon B.G."/>
            <person name="Goodwin S.B."/>
            <person name="Spatafora J.W."/>
            <person name="Crous P.W."/>
            <person name="Grigoriev I.V."/>
        </authorList>
    </citation>
    <scope>NUCLEOTIDE SEQUENCE [LARGE SCALE GENOMIC DNA]</scope>
    <source>
        <strain evidence="2 3">CBS 611.86</strain>
    </source>
</reference>
<protein>
    <submittedName>
        <fullName evidence="2">Uncharacterized protein</fullName>
    </submittedName>
</protein>
<comment type="caution">
    <text evidence="2">The sequence shown here is derived from an EMBL/GenBank/DDBJ whole genome shotgun (WGS) entry which is preliminary data.</text>
</comment>
<feature type="region of interest" description="Disordered" evidence="1">
    <location>
        <begin position="1"/>
        <end position="20"/>
    </location>
</feature>
<evidence type="ECO:0000313" key="2">
    <source>
        <dbReference type="EMBL" id="KAF2876486.1"/>
    </source>
</evidence>